<reference evidence="1" key="2">
    <citation type="submission" date="2021-01" db="UniProtKB">
        <authorList>
            <consortium name="EnsemblPlants"/>
        </authorList>
    </citation>
    <scope>IDENTIFICATION</scope>
</reference>
<sequence length="427" mass="48735">MESHRPISRNNGISSPNPDSNRFITNLILLFDWTCKAFAWVPLLPILFASHSSSSSMLKVGRLFGAAMASIAGSNVLPVKSVGKFGPQCTLKSLFSSSGPYQNFVDSSWQLDCDNETYAGLLPTNFEGVPMVGLDAMKHANSTLEDFCRSYFMFHGMDVNRPQSIFKYLPVLYFTGSFLYQLDCLNEKILNLHTSGVSVSERGCKEGHQRLITKFTDALQSNPFRPLTGLLEFHGLLTERIREEFKSAEEYWPLERKLCSPLMNKDEISIEDVMRAIHLKSSDYRILNLLLYQLRGEKVNDLHMEFLSVVEFLVEVSDDLIDYEVSSFIIVMDDVLKNSFNVLRMFVKIYGASRAPTMLVKYITEAEQKYDSLLKTLDPQLALNYQKRRDEVIEEGGKIYGQDLRTWSMPNVIVDEELYRSNFTNSK</sequence>
<dbReference type="PANTHER" id="PTHR35754">
    <property type="entry name" value="ATP SYNTHASE SUBUNIT B"/>
    <property type="match status" value="1"/>
</dbReference>
<dbReference type="InParanoid" id="A0A7N2M0E2"/>
<dbReference type="EMBL" id="LRBV02000006">
    <property type="status" value="NOT_ANNOTATED_CDS"/>
    <property type="molecule type" value="Genomic_DNA"/>
</dbReference>
<organism evidence="1 2">
    <name type="scientific">Quercus lobata</name>
    <name type="common">Valley oak</name>
    <dbReference type="NCBI Taxonomy" id="97700"/>
    <lineage>
        <taxon>Eukaryota</taxon>
        <taxon>Viridiplantae</taxon>
        <taxon>Streptophyta</taxon>
        <taxon>Embryophyta</taxon>
        <taxon>Tracheophyta</taxon>
        <taxon>Spermatophyta</taxon>
        <taxon>Magnoliopsida</taxon>
        <taxon>eudicotyledons</taxon>
        <taxon>Gunneridae</taxon>
        <taxon>Pentapetalae</taxon>
        <taxon>rosids</taxon>
        <taxon>fabids</taxon>
        <taxon>Fagales</taxon>
        <taxon>Fagaceae</taxon>
        <taxon>Quercus</taxon>
    </lineage>
</organism>
<evidence type="ECO:0000313" key="2">
    <source>
        <dbReference type="Proteomes" id="UP000594261"/>
    </source>
</evidence>
<dbReference type="AlphaFoldDB" id="A0A7N2M0E2"/>
<reference evidence="1 2" key="1">
    <citation type="journal article" date="2016" name="G3 (Bethesda)">
        <title>First Draft Assembly and Annotation of the Genome of a California Endemic Oak Quercus lobata Nee (Fagaceae).</title>
        <authorList>
            <person name="Sork V.L."/>
            <person name="Fitz-Gibbon S.T."/>
            <person name="Puiu D."/>
            <person name="Crepeau M."/>
            <person name="Gugger P.F."/>
            <person name="Sherman R."/>
            <person name="Stevens K."/>
            <person name="Langley C.H."/>
            <person name="Pellegrini M."/>
            <person name="Salzberg S.L."/>
        </authorList>
    </citation>
    <scope>NUCLEOTIDE SEQUENCE [LARGE SCALE GENOMIC DNA]</scope>
    <source>
        <strain evidence="1 2">cv. SW786</strain>
    </source>
</reference>
<dbReference type="Proteomes" id="UP000594261">
    <property type="component" value="Chromosome 6"/>
</dbReference>
<evidence type="ECO:0000313" key="1">
    <source>
        <dbReference type="EnsemblPlants" id="QL06p048476:mrna"/>
    </source>
</evidence>
<proteinExistence type="predicted"/>
<dbReference type="PANTHER" id="PTHR35754:SF2">
    <property type="entry name" value="ATP SYNTHASE SUBUNIT B"/>
    <property type="match status" value="1"/>
</dbReference>
<dbReference type="FunCoup" id="A0A7N2M0E2">
    <property type="interactions" value="753"/>
</dbReference>
<protein>
    <submittedName>
        <fullName evidence="1">Uncharacterized protein</fullName>
    </submittedName>
</protein>
<dbReference type="EnsemblPlants" id="QL06p048476:mrna">
    <property type="protein sequence ID" value="QL06p048476:mrna"/>
    <property type="gene ID" value="QL06p048476"/>
</dbReference>
<dbReference type="OMA" id="RMFVGIY"/>
<accession>A0A7N2M0E2</accession>
<dbReference type="Gramene" id="QL06p048476:mrna">
    <property type="protein sequence ID" value="QL06p048476:mrna"/>
    <property type="gene ID" value="QL06p048476"/>
</dbReference>
<keyword evidence="2" id="KW-1185">Reference proteome</keyword>
<name>A0A7N2M0E2_QUELO</name>